<keyword evidence="3" id="KW-1185">Reference proteome</keyword>
<reference evidence="2 3" key="1">
    <citation type="submission" date="2018-11" db="EMBL/GenBank/DDBJ databases">
        <title>Draft genome sequence of Ferruginibacter sp. BO-59.</title>
        <authorList>
            <person name="Im W.T."/>
        </authorList>
    </citation>
    <scope>NUCLEOTIDE SEQUENCE [LARGE SCALE GENOMIC DNA]</scope>
    <source>
        <strain evidence="2 3">BO-59</strain>
    </source>
</reference>
<comment type="caution">
    <text evidence="2">The sequence shown here is derived from an EMBL/GenBank/DDBJ whole genome shotgun (WGS) entry which is preliminary data.</text>
</comment>
<dbReference type="RefSeq" id="WP_123122281.1">
    <property type="nucleotide sequence ID" value="NZ_RJJR01000019.1"/>
</dbReference>
<dbReference type="InterPro" id="IPR029060">
    <property type="entry name" value="PIN-like_dom_sf"/>
</dbReference>
<protein>
    <submittedName>
        <fullName evidence="2">PIN domain-containing protein</fullName>
    </submittedName>
</protein>
<gene>
    <name evidence="2" type="ORF">EFY79_18720</name>
</gene>
<dbReference type="SUPFAM" id="SSF88723">
    <property type="entry name" value="PIN domain-like"/>
    <property type="match status" value="1"/>
</dbReference>
<name>A0A3M9N6T8_9BACT</name>
<dbReference type="EMBL" id="RJJR01000019">
    <property type="protein sequence ID" value="RNI33479.1"/>
    <property type="molecule type" value="Genomic_DNA"/>
</dbReference>
<dbReference type="InterPro" id="IPR002716">
    <property type="entry name" value="PIN_dom"/>
</dbReference>
<dbReference type="Pfam" id="PF01850">
    <property type="entry name" value="PIN"/>
    <property type="match status" value="1"/>
</dbReference>
<feature type="domain" description="PIN" evidence="1">
    <location>
        <begin position="5"/>
        <end position="119"/>
    </location>
</feature>
<sequence>MNANIFFDTNVILYSYSILNNQKSLISKNLINSTQSIISTQVLQEMCNVLIKKFNLDMTSISNALSEMELNFDVRINTTETIRNALKIHFKYLYSYYDSLIISSALENKCSVLYSEDLQHNQKIENTLTILNPFI</sequence>
<evidence type="ECO:0000259" key="1">
    <source>
        <dbReference type="Pfam" id="PF01850"/>
    </source>
</evidence>
<dbReference type="AlphaFoldDB" id="A0A3M9N6T8"/>
<dbReference type="CDD" id="cd18692">
    <property type="entry name" value="PIN_VapC-like"/>
    <property type="match status" value="1"/>
</dbReference>
<dbReference type="Gene3D" id="3.40.50.1010">
    <property type="entry name" value="5'-nuclease"/>
    <property type="match status" value="1"/>
</dbReference>
<accession>A0A3M9N6T8</accession>
<proteinExistence type="predicted"/>
<evidence type="ECO:0000313" key="3">
    <source>
        <dbReference type="Proteomes" id="UP000267223"/>
    </source>
</evidence>
<evidence type="ECO:0000313" key="2">
    <source>
        <dbReference type="EMBL" id="RNI33479.1"/>
    </source>
</evidence>
<dbReference type="OrthoDB" id="13900at2"/>
<dbReference type="Proteomes" id="UP000267223">
    <property type="component" value="Unassembled WGS sequence"/>
</dbReference>
<organism evidence="2 3">
    <name type="scientific">Hanamia caeni</name>
    <dbReference type="NCBI Taxonomy" id="2294116"/>
    <lineage>
        <taxon>Bacteria</taxon>
        <taxon>Pseudomonadati</taxon>
        <taxon>Bacteroidota</taxon>
        <taxon>Chitinophagia</taxon>
        <taxon>Chitinophagales</taxon>
        <taxon>Chitinophagaceae</taxon>
        <taxon>Hanamia</taxon>
    </lineage>
</organism>